<proteinExistence type="predicted"/>
<dbReference type="AlphaFoldDB" id="A0A397SE32"/>
<dbReference type="Proteomes" id="UP000265703">
    <property type="component" value="Unassembled WGS sequence"/>
</dbReference>
<sequence length="493" mass="57628">MPCQLPADCLNEIFEYLDDKKTLHSLLFVNRLCCKISIRILWRNFWKYRIVDIDLGRCLNILVACLPNESKELLLKNGIFISTPTSKPSLFNYPAFCKVLSINKICLIVNDVLEKIPITSLLSKKDRNYLIINEIIKMFITQSYSLKELTFYNDTYVIPNEISFICFSGAIDCLADLSELHCSSRLPSEFFYQLSKICHNIHSLSIYMKYNNYFPNEFKELISLQNNLKNLKLSTTHRGDWTDIIPALTKHSNTLTKLHLNSTYNNRTLPVSFVALFSNLQEIKISFTSTFGKIQFRDFGKLQYVTFPKLQYLSIPIECTMLVYIKNFLENNGKNLKGLCIVGLDHDRFLNLSIAKFCPILENFSTVFELDTLKTIFNSCQYLERIEIFYEEHFLGEKEVLETVARHSPKYFCELTTIYNKSHTKLLPEDLESFFISWKSRASKKSLILIIIRPFCIDSLETNEENMEIIRKYKNLGIIKKFETKIRECEDED</sequence>
<organism evidence="1 2">
    <name type="scientific">Glomus cerebriforme</name>
    <dbReference type="NCBI Taxonomy" id="658196"/>
    <lineage>
        <taxon>Eukaryota</taxon>
        <taxon>Fungi</taxon>
        <taxon>Fungi incertae sedis</taxon>
        <taxon>Mucoromycota</taxon>
        <taxon>Glomeromycotina</taxon>
        <taxon>Glomeromycetes</taxon>
        <taxon>Glomerales</taxon>
        <taxon>Glomeraceae</taxon>
        <taxon>Glomus</taxon>
    </lineage>
</organism>
<name>A0A397SE32_9GLOM</name>
<reference evidence="1 2" key="1">
    <citation type="submission" date="2018-06" db="EMBL/GenBank/DDBJ databases">
        <title>Comparative genomics reveals the genomic features of Rhizophagus irregularis, R. cerebriforme, R. diaphanum and Gigaspora rosea, and their symbiotic lifestyle signature.</title>
        <authorList>
            <person name="Morin E."/>
            <person name="San Clemente H."/>
            <person name="Chen E.C.H."/>
            <person name="De La Providencia I."/>
            <person name="Hainaut M."/>
            <person name="Kuo A."/>
            <person name="Kohler A."/>
            <person name="Murat C."/>
            <person name="Tang N."/>
            <person name="Roy S."/>
            <person name="Loubradou J."/>
            <person name="Henrissat B."/>
            <person name="Grigoriev I.V."/>
            <person name="Corradi N."/>
            <person name="Roux C."/>
            <person name="Martin F.M."/>
        </authorList>
    </citation>
    <scope>NUCLEOTIDE SEQUENCE [LARGE SCALE GENOMIC DNA]</scope>
    <source>
        <strain evidence="1 2">DAOM 227022</strain>
    </source>
</reference>
<dbReference type="STRING" id="658196.A0A397SE32"/>
<evidence type="ECO:0000313" key="2">
    <source>
        <dbReference type="Proteomes" id="UP000265703"/>
    </source>
</evidence>
<gene>
    <name evidence="1" type="ORF">C1645_833262</name>
</gene>
<dbReference type="InterPro" id="IPR032675">
    <property type="entry name" value="LRR_dom_sf"/>
</dbReference>
<protein>
    <recommendedName>
        <fullName evidence="3">F-box domain-containing protein</fullName>
    </recommendedName>
</protein>
<dbReference type="EMBL" id="QKYT01000542">
    <property type="protein sequence ID" value="RIA83782.1"/>
    <property type="molecule type" value="Genomic_DNA"/>
</dbReference>
<keyword evidence="2" id="KW-1185">Reference proteome</keyword>
<dbReference type="Gene3D" id="3.80.10.10">
    <property type="entry name" value="Ribonuclease Inhibitor"/>
    <property type="match status" value="1"/>
</dbReference>
<evidence type="ECO:0008006" key="3">
    <source>
        <dbReference type="Google" id="ProtNLM"/>
    </source>
</evidence>
<comment type="caution">
    <text evidence="1">The sequence shown here is derived from an EMBL/GenBank/DDBJ whole genome shotgun (WGS) entry which is preliminary data.</text>
</comment>
<accession>A0A397SE32</accession>
<evidence type="ECO:0000313" key="1">
    <source>
        <dbReference type="EMBL" id="RIA83782.1"/>
    </source>
</evidence>